<comment type="caution">
    <text evidence="3">The sequence shown here is derived from an EMBL/GenBank/DDBJ whole genome shotgun (WGS) entry which is preliminary data.</text>
</comment>
<feature type="coiled-coil region" evidence="2">
    <location>
        <begin position="14"/>
        <end position="50"/>
    </location>
</feature>
<keyword evidence="4" id="KW-1185">Reference proteome</keyword>
<protein>
    <submittedName>
        <fullName evidence="3">Type II toxin-antitoxin system RelE/ParE family toxin</fullName>
    </submittedName>
</protein>
<organism evidence="3 4">
    <name type="scientific">Flavobacterium buctense</name>
    <dbReference type="NCBI Taxonomy" id="1648146"/>
    <lineage>
        <taxon>Bacteria</taxon>
        <taxon>Pseudomonadati</taxon>
        <taxon>Bacteroidota</taxon>
        <taxon>Flavobacteriia</taxon>
        <taxon>Flavobacteriales</taxon>
        <taxon>Flavobacteriaceae</taxon>
        <taxon>Flavobacterium</taxon>
    </lineage>
</organism>
<dbReference type="Gene3D" id="3.30.2310.20">
    <property type="entry name" value="RelE-like"/>
    <property type="match status" value="1"/>
</dbReference>
<accession>A0ABU9E2Y0</accession>
<sequence length="101" mass="12277">MKNGYKILWTDFALKELEKTIEYLEENWTEKELRNLAENIEEKLALISQNPNLFQASDYKKEIRRVVILSYNTLYYRVTNEQIEIISFFSNRQNPKKRKLK</sequence>
<keyword evidence="1" id="KW-1277">Toxin-antitoxin system</keyword>
<evidence type="ECO:0000313" key="4">
    <source>
        <dbReference type="Proteomes" id="UP001491349"/>
    </source>
</evidence>
<dbReference type="EMBL" id="JBBPCB010000006">
    <property type="protein sequence ID" value="MEK8180828.1"/>
    <property type="molecule type" value="Genomic_DNA"/>
</dbReference>
<dbReference type="InterPro" id="IPR035093">
    <property type="entry name" value="RelE/ParE_toxin_dom_sf"/>
</dbReference>
<dbReference type="Proteomes" id="UP001491349">
    <property type="component" value="Unassembled WGS sequence"/>
</dbReference>
<dbReference type="Pfam" id="PF05016">
    <property type="entry name" value="ParE_toxin"/>
    <property type="match status" value="1"/>
</dbReference>
<keyword evidence="2" id="KW-0175">Coiled coil</keyword>
<reference evidence="3 4" key="1">
    <citation type="submission" date="2024-04" db="EMBL/GenBank/DDBJ databases">
        <title>draft genome sequnece of Flavobacterium buctense JCM 30750.</title>
        <authorList>
            <person name="Kim D.-U."/>
        </authorList>
    </citation>
    <scope>NUCLEOTIDE SEQUENCE [LARGE SCALE GENOMIC DNA]</scope>
    <source>
        <strain evidence="3 4">JCM 30750</strain>
    </source>
</reference>
<gene>
    <name evidence="3" type="ORF">WMW71_10805</name>
</gene>
<dbReference type="RefSeq" id="WP_187661216.1">
    <property type="nucleotide sequence ID" value="NZ_JACTAB010000010.1"/>
</dbReference>
<evidence type="ECO:0000256" key="2">
    <source>
        <dbReference type="SAM" id="Coils"/>
    </source>
</evidence>
<evidence type="ECO:0000256" key="1">
    <source>
        <dbReference type="ARBA" id="ARBA00022649"/>
    </source>
</evidence>
<dbReference type="InterPro" id="IPR007712">
    <property type="entry name" value="RelE/ParE_toxin"/>
</dbReference>
<proteinExistence type="predicted"/>
<evidence type="ECO:0000313" key="3">
    <source>
        <dbReference type="EMBL" id="MEK8180828.1"/>
    </source>
</evidence>
<name>A0ABU9E2Y0_9FLAO</name>